<evidence type="ECO:0000313" key="4">
    <source>
        <dbReference type="Proteomes" id="UP000018817"/>
    </source>
</evidence>
<sequence length="895" mass="100363">MDDWVDPNAFRKLWNKLIKSGWKARQPTGLEVDYTYVKPGVVGKLRKNQLNAEYFIGPKELWEYAKREGLVTDVLQYDAAPPSKKPPMGKLAAYAAAKQRANTLQSKPGVVGTANAKATPHEGASVTSTTPVATEQAATATSTTATATEQEATATSTTAAATEQEGVMGGRSSAATSREQGVLNKESKSEDTANDLDSFNRDDVLDAMRVENLFGPIAADDINVAGESFAYGAESEDDDEAFDETGSDEEEFADEVESDRQFEDESDLFQQDDPAMRELGNSGWEIYDHDHCADRSLSGADLYTGRWGITKSAAAFADSPLSMLFYFLPKALWKNITAESEAYQKRCIPAIAEKTRERQLAVQARDPKKTVDDLDAIVDKLERQKSIREHEILHVLGLLVARTLCGHTDGLAKHWAVSEDGAVPRGTFGRYMKRERFRTITRFLHFTSTGSEGRTTDKAFKIRPVLQVIEKTFRRGFRLGPRVSFDEGTIPNRSQYNPIRVYNKEKPHKYGTKCYMTCCAVTGYCARVEVYLGAEPDKKKREGASQRAVIRNISKTFEGLPKRRLIVADNFYSSPALALALLPMGFYYVGTQRVDRLGWPKEVMFKQKRRPQYMPRGTYRIAHAKEYPALVATAWMDSAPVHMIATGCSTVLTHVARKDKRTGAITQVPCPQLVADYHSGMGGVDTHDQIRLQRYSIQRYVGFKKYYRQLFLAFVDMAIINGFILHRIVMKQKGERVPSHAEYMRRLQVKLLAVTSVSFRTNRYCEDLVNTPLQSQEHVLRSTKELYEAKSGRRKGDKKRRQFLCKVCSALSPPKVKSFESRFYCHECSITMGGYVPLCNTVRRTEAGNTLTCSQIWHGWRAGGGGHSISPTKENSIQKAQTRGGLQQQHGRRGY</sequence>
<dbReference type="GeneID" id="20184739"/>
<dbReference type="STRING" id="761204.W2PU98"/>
<name>W2PU98_PHYN3</name>
<gene>
    <name evidence="3" type="ORF">PPTG_15591</name>
</gene>
<evidence type="ECO:0000313" key="3">
    <source>
        <dbReference type="EMBL" id="ETN03610.1"/>
    </source>
</evidence>
<dbReference type="Proteomes" id="UP000018817">
    <property type="component" value="Unassembled WGS sequence"/>
</dbReference>
<feature type="compositionally biased region" description="Low complexity" evidence="1">
    <location>
        <begin position="133"/>
        <end position="165"/>
    </location>
</feature>
<dbReference type="Pfam" id="PF13843">
    <property type="entry name" value="DDE_Tnp_1_7"/>
    <property type="match status" value="1"/>
</dbReference>
<organism evidence="3 4">
    <name type="scientific">Phytophthora nicotianae (strain INRA-310)</name>
    <name type="common">Phytophthora parasitica</name>
    <dbReference type="NCBI Taxonomy" id="761204"/>
    <lineage>
        <taxon>Eukaryota</taxon>
        <taxon>Sar</taxon>
        <taxon>Stramenopiles</taxon>
        <taxon>Oomycota</taxon>
        <taxon>Peronosporomycetes</taxon>
        <taxon>Peronosporales</taxon>
        <taxon>Peronosporaceae</taxon>
        <taxon>Phytophthora</taxon>
    </lineage>
</organism>
<protein>
    <recommendedName>
        <fullName evidence="2">PiggyBac transposable element-derived protein domain-containing protein</fullName>
    </recommendedName>
</protein>
<feature type="region of interest" description="Disordered" evidence="1">
    <location>
        <begin position="105"/>
        <end position="196"/>
    </location>
</feature>
<dbReference type="PANTHER" id="PTHR46599:SF3">
    <property type="entry name" value="PIGGYBAC TRANSPOSABLE ELEMENT-DERIVED PROTEIN 4"/>
    <property type="match status" value="1"/>
</dbReference>
<feature type="region of interest" description="Disordered" evidence="1">
    <location>
        <begin position="864"/>
        <end position="895"/>
    </location>
</feature>
<reference evidence="4" key="1">
    <citation type="submission" date="2011-12" db="EMBL/GenBank/DDBJ databases">
        <authorList>
            <consortium name="The Broad Institute Genome Sequencing Platform"/>
            <person name="Russ C."/>
            <person name="Tyler B."/>
            <person name="Panabieres F."/>
            <person name="Shan W."/>
            <person name="Tripathy S."/>
            <person name="Grunwald N."/>
            <person name="Machado M."/>
            <person name="Young S.K."/>
            <person name="Zeng Q."/>
            <person name="Gargeya S."/>
            <person name="Fitzgerald M."/>
            <person name="Haas B."/>
            <person name="Abouelleil A."/>
            <person name="Alvarado L."/>
            <person name="Arachchi H.M."/>
            <person name="Berlin A."/>
            <person name="Chapman S.B."/>
            <person name="Gearin G."/>
            <person name="Goldberg J."/>
            <person name="Griggs A."/>
            <person name="Gujja S."/>
            <person name="Hansen M."/>
            <person name="Heiman D."/>
            <person name="Howarth C."/>
            <person name="Larimer J."/>
            <person name="Lui A."/>
            <person name="MacDonald P.J.P."/>
            <person name="McCowen C."/>
            <person name="Montmayeur A."/>
            <person name="Murphy C."/>
            <person name="Neiman D."/>
            <person name="Pearson M."/>
            <person name="Priest M."/>
            <person name="Roberts A."/>
            <person name="Saif S."/>
            <person name="Shea T."/>
            <person name="Sisk P."/>
            <person name="Stolte C."/>
            <person name="Sykes S."/>
            <person name="Wortman J."/>
            <person name="Nusbaum C."/>
            <person name="Birren B."/>
        </authorList>
    </citation>
    <scope>NUCLEOTIDE SEQUENCE [LARGE SCALE GENOMIC DNA]</scope>
    <source>
        <strain evidence="4">INRA-310</strain>
    </source>
</reference>
<dbReference type="PANTHER" id="PTHR46599">
    <property type="entry name" value="PIGGYBAC TRANSPOSABLE ELEMENT-DERIVED PROTEIN 4"/>
    <property type="match status" value="1"/>
</dbReference>
<dbReference type="RefSeq" id="XP_008911094.1">
    <property type="nucleotide sequence ID" value="XM_008912846.1"/>
</dbReference>
<dbReference type="EMBL" id="KI669610">
    <property type="protein sequence ID" value="ETN03610.1"/>
    <property type="molecule type" value="Genomic_DNA"/>
</dbReference>
<feature type="domain" description="PiggyBac transposable element-derived protein" evidence="2">
    <location>
        <begin position="320"/>
        <end position="723"/>
    </location>
</feature>
<proteinExistence type="predicted"/>
<feature type="compositionally biased region" description="Polar residues" evidence="1">
    <location>
        <begin position="869"/>
        <end position="880"/>
    </location>
</feature>
<accession>W2PU98</accession>
<dbReference type="VEuPathDB" id="FungiDB:PPTG_15591"/>
<evidence type="ECO:0000256" key="1">
    <source>
        <dbReference type="SAM" id="MobiDB-lite"/>
    </source>
</evidence>
<reference evidence="3 4" key="2">
    <citation type="submission" date="2013-11" db="EMBL/GenBank/DDBJ databases">
        <title>The Genome Sequence of Phytophthora parasitica INRA-310.</title>
        <authorList>
            <consortium name="The Broad Institute Genomics Platform"/>
            <person name="Russ C."/>
            <person name="Tyler B."/>
            <person name="Panabieres F."/>
            <person name="Shan W."/>
            <person name="Tripathy S."/>
            <person name="Grunwald N."/>
            <person name="Machado M."/>
            <person name="Johnson C.S."/>
            <person name="Arredondo F."/>
            <person name="Hong C."/>
            <person name="Coffey M."/>
            <person name="Young S.K."/>
            <person name="Zeng Q."/>
            <person name="Gargeya S."/>
            <person name="Fitzgerald M."/>
            <person name="Abouelleil A."/>
            <person name="Alvarado L."/>
            <person name="Chapman S.B."/>
            <person name="Gainer-Dewar J."/>
            <person name="Goldberg J."/>
            <person name="Griggs A."/>
            <person name="Gujja S."/>
            <person name="Hansen M."/>
            <person name="Howarth C."/>
            <person name="Imamovic A."/>
            <person name="Ireland A."/>
            <person name="Larimer J."/>
            <person name="McCowan C."/>
            <person name="Murphy C."/>
            <person name="Pearson M."/>
            <person name="Poon T.W."/>
            <person name="Priest M."/>
            <person name="Roberts A."/>
            <person name="Saif S."/>
            <person name="Shea T."/>
            <person name="Sykes S."/>
            <person name="Wortman J."/>
            <person name="Nusbaum C."/>
            <person name="Birren B."/>
        </authorList>
    </citation>
    <scope>NUCLEOTIDE SEQUENCE [LARGE SCALE GENOMIC DNA]</scope>
    <source>
        <strain evidence="3 4">INRA-310</strain>
    </source>
</reference>
<dbReference type="InterPro" id="IPR029526">
    <property type="entry name" value="PGBD"/>
</dbReference>
<evidence type="ECO:0000259" key="2">
    <source>
        <dbReference type="Pfam" id="PF13843"/>
    </source>
</evidence>
<dbReference type="AlphaFoldDB" id="W2PU98"/>
<dbReference type="OrthoDB" id="128872at2759"/>